<dbReference type="EMBL" id="GIIL01006077">
    <property type="protein sequence ID" value="NOV49803.1"/>
    <property type="molecule type" value="Transcribed_RNA"/>
</dbReference>
<evidence type="ECO:0000256" key="3">
    <source>
        <dbReference type="ARBA" id="ARBA00022801"/>
    </source>
</evidence>
<dbReference type="SMART" id="SM00849">
    <property type="entry name" value="Lactamase_B"/>
    <property type="match status" value="1"/>
</dbReference>
<keyword evidence="3" id="KW-0378">Hydrolase</keyword>
<dbReference type="PANTHER" id="PTHR23131:SF0">
    <property type="entry name" value="ENDORIBONUCLEASE LACTB2"/>
    <property type="match status" value="1"/>
</dbReference>
<dbReference type="GO" id="GO:0016787">
    <property type="term" value="F:hydrolase activity"/>
    <property type="evidence" value="ECO:0007669"/>
    <property type="project" value="UniProtKB-KW"/>
</dbReference>
<dbReference type="InterPro" id="IPR047921">
    <property type="entry name" value="LACTB2-like_MBL-fold"/>
</dbReference>
<name>A0A6M2DUH4_XENCH</name>
<sequence>MAAIIPPVTRISSKIIRVLGCNPGEMTLQGTNTYIIGTGSKRILIDTGDAGVEKYIQNLQGVMKENKFVFSDIILTHWHHDHIGGVESILNLEGNKGCRVWKHPRTDIVEDGTSYGNLYFMPLKNKQDINVEGATLEVYHTPGHTTDHVVLLLNEQQISKDKGTSKEQDDSVAVFSGDCILGEGTAVFEDLYDYMKSLYYILSLKPTIIYPGHGNIVQDPVERIEYYIQHRNERERQIMAYFESNPDKLLNTLDIVKNVYVGISESLWPAASVNVSQHLNKLRRENRVYEKVVKGEHLWSYRKESML</sequence>
<dbReference type="GO" id="GO:0031123">
    <property type="term" value="P:RNA 3'-end processing"/>
    <property type="evidence" value="ECO:0007669"/>
    <property type="project" value="UniProtKB-ARBA"/>
</dbReference>
<dbReference type="InterPro" id="IPR036388">
    <property type="entry name" value="WH-like_DNA-bd_sf"/>
</dbReference>
<dbReference type="InterPro" id="IPR050662">
    <property type="entry name" value="Sec-metab_biosynth-thioest"/>
</dbReference>
<dbReference type="GO" id="GO:0046872">
    <property type="term" value="F:metal ion binding"/>
    <property type="evidence" value="ECO:0007669"/>
    <property type="project" value="UniProtKB-KW"/>
</dbReference>
<dbReference type="Pfam" id="PF00753">
    <property type="entry name" value="Lactamase_B"/>
    <property type="match status" value="1"/>
</dbReference>
<dbReference type="AlphaFoldDB" id="A0A6M2DUH4"/>
<accession>A0A6M2DUH4</accession>
<keyword evidence="4" id="KW-0862">Zinc</keyword>
<dbReference type="PANTHER" id="PTHR23131">
    <property type="entry name" value="ENDORIBONUCLEASE LACTB2"/>
    <property type="match status" value="1"/>
</dbReference>
<evidence type="ECO:0000259" key="6">
    <source>
        <dbReference type="SMART" id="SM00849"/>
    </source>
</evidence>
<comment type="similarity">
    <text evidence="1">Belongs to the metallo-beta-lactamase superfamily. Glyoxalase II family.</text>
</comment>
<evidence type="ECO:0000256" key="1">
    <source>
        <dbReference type="ARBA" id="ARBA00006759"/>
    </source>
</evidence>
<dbReference type="Gene3D" id="1.10.10.10">
    <property type="entry name" value="Winged helix-like DNA-binding domain superfamily/Winged helix DNA-binding domain"/>
    <property type="match status" value="1"/>
</dbReference>
<protein>
    <recommendedName>
        <fullName evidence="5">Beta-lactamase-like protein 2 homolog</fullName>
    </recommendedName>
</protein>
<dbReference type="Pfam" id="PF17778">
    <property type="entry name" value="WHD_BLACT"/>
    <property type="match status" value="1"/>
</dbReference>
<keyword evidence="2" id="KW-0479">Metal-binding</keyword>
<dbReference type="SUPFAM" id="SSF56281">
    <property type="entry name" value="Metallo-hydrolase/oxidoreductase"/>
    <property type="match status" value="1"/>
</dbReference>
<proteinExistence type="inferred from homology"/>
<dbReference type="Gene3D" id="3.60.15.10">
    <property type="entry name" value="Ribonuclease Z/Hydroxyacylglutathione hydrolase-like"/>
    <property type="match status" value="1"/>
</dbReference>
<feature type="domain" description="Metallo-beta-lactamase" evidence="6">
    <location>
        <begin position="30"/>
        <end position="213"/>
    </location>
</feature>
<dbReference type="CDD" id="cd07722">
    <property type="entry name" value="LACTB2-like_MBL-fold"/>
    <property type="match status" value="1"/>
</dbReference>
<dbReference type="GO" id="GO:0004521">
    <property type="term" value="F:RNA endonuclease activity"/>
    <property type="evidence" value="ECO:0007669"/>
    <property type="project" value="TreeGrafter"/>
</dbReference>
<dbReference type="InterPro" id="IPR036866">
    <property type="entry name" value="RibonucZ/Hydroxyglut_hydro"/>
</dbReference>
<evidence type="ECO:0000256" key="2">
    <source>
        <dbReference type="ARBA" id="ARBA00022723"/>
    </source>
</evidence>
<evidence type="ECO:0000256" key="5">
    <source>
        <dbReference type="ARBA" id="ARBA00069358"/>
    </source>
</evidence>
<reference evidence="7" key="1">
    <citation type="submission" date="2020-03" db="EMBL/GenBank/DDBJ databases">
        <title>Transcriptomic Profiling of the Digestive Tract of the Rat Flea, Xenopsylla cheopis, Following Blood Feeding and Infection with Yersinia pestis.</title>
        <authorList>
            <person name="Bland D.M."/>
            <person name="Martens C.A."/>
            <person name="Virtaneva K."/>
            <person name="Kanakabandi K."/>
            <person name="Long D."/>
            <person name="Rosenke R."/>
            <person name="Saturday G.A."/>
            <person name="Hoyt F.H."/>
            <person name="Bruno D.P."/>
            <person name="Ribeiro J.M.C."/>
            <person name="Hinnebusch J."/>
        </authorList>
    </citation>
    <scope>NUCLEOTIDE SEQUENCE</scope>
</reference>
<dbReference type="InterPro" id="IPR001279">
    <property type="entry name" value="Metallo-B-lactamas"/>
</dbReference>
<dbReference type="GO" id="GO:0005759">
    <property type="term" value="C:mitochondrial matrix"/>
    <property type="evidence" value="ECO:0007669"/>
    <property type="project" value="TreeGrafter"/>
</dbReference>
<evidence type="ECO:0000256" key="4">
    <source>
        <dbReference type="ARBA" id="ARBA00022833"/>
    </source>
</evidence>
<evidence type="ECO:0000313" key="7">
    <source>
        <dbReference type="EMBL" id="NOV49803.1"/>
    </source>
</evidence>
<organism evidence="7">
    <name type="scientific">Xenopsylla cheopis</name>
    <name type="common">Oriental rat flea</name>
    <name type="synonym">Pulex cheopis</name>
    <dbReference type="NCBI Taxonomy" id="163159"/>
    <lineage>
        <taxon>Eukaryota</taxon>
        <taxon>Metazoa</taxon>
        <taxon>Ecdysozoa</taxon>
        <taxon>Arthropoda</taxon>
        <taxon>Hexapoda</taxon>
        <taxon>Insecta</taxon>
        <taxon>Pterygota</taxon>
        <taxon>Neoptera</taxon>
        <taxon>Endopterygota</taxon>
        <taxon>Siphonaptera</taxon>
        <taxon>Pulicidae</taxon>
        <taxon>Xenopsyllinae</taxon>
        <taxon>Xenopsylla</taxon>
    </lineage>
</organism>
<dbReference type="InterPro" id="IPR041516">
    <property type="entry name" value="LACTB2_WH"/>
</dbReference>
<dbReference type="GO" id="GO:0003727">
    <property type="term" value="F:single-stranded RNA binding"/>
    <property type="evidence" value="ECO:0007669"/>
    <property type="project" value="TreeGrafter"/>
</dbReference>
<dbReference type="FunFam" id="3.60.15.10:FF:000017">
    <property type="entry name" value="Lactamase beta 2"/>
    <property type="match status" value="1"/>
</dbReference>